<dbReference type="InterPro" id="IPR041726">
    <property type="entry name" value="ACAD10_11_N"/>
</dbReference>
<keyword evidence="2" id="KW-0808">Transferase</keyword>
<dbReference type="InterPro" id="IPR052898">
    <property type="entry name" value="ACAD10-like"/>
</dbReference>
<dbReference type="InterPro" id="IPR002575">
    <property type="entry name" value="Aminoglycoside_PTrfase"/>
</dbReference>
<accession>A0A5R9B7X3</accession>
<gene>
    <name evidence="2" type="ORF">FEF26_13005</name>
</gene>
<dbReference type="GO" id="GO:0016740">
    <property type="term" value="F:transferase activity"/>
    <property type="evidence" value="ECO:0007669"/>
    <property type="project" value="UniProtKB-KW"/>
</dbReference>
<feature type="domain" description="Aminoglycoside phosphotransferase" evidence="1">
    <location>
        <begin position="43"/>
        <end position="275"/>
    </location>
</feature>
<dbReference type="PANTHER" id="PTHR47829:SF1">
    <property type="entry name" value="HAD FAMILY PHOSPHATASE"/>
    <property type="match status" value="1"/>
</dbReference>
<dbReference type="Gene3D" id="3.90.1200.10">
    <property type="match status" value="1"/>
</dbReference>
<dbReference type="Gene3D" id="3.30.200.20">
    <property type="entry name" value="Phosphorylase Kinase, domain 1"/>
    <property type="match status" value="1"/>
</dbReference>
<evidence type="ECO:0000313" key="3">
    <source>
        <dbReference type="Proteomes" id="UP000310458"/>
    </source>
</evidence>
<dbReference type="SUPFAM" id="SSF56112">
    <property type="entry name" value="Protein kinase-like (PK-like)"/>
    <property type="match status" value="1"/>
</dbReference>
<dbReference type="InterPro" id="IPR011009">
    <property type="entry name" value="Kinase-like_dom_sf"/>
</dbReference>
<keyword evidence="3" id="KW-1185">Reference proteome</keyword>
<dbReference type="RefSeq" id="WP_138253971.1">
    <property type="nucleotide sequence ID" value="NZ_VAVZ01000042.1"/>
</dbReference>
<comment type="caution">
    <text evidence="2">The sequence shown here is derived from an EMBL/GenBank/DDBJ whole genome shotgun (WGS) entry which is preliminary data.</text>
</comment>
<dbReference type="PANTHER" id="PTHR47829">
    <property type="entry name" value="HYDROLASE, PUTATIVE (AFU_ORTHOLOGUE AFUA_1G12880)-RELATED"/>
    <property type="match status" value="1"/>
</dbReference>
<reference evidence="2 3" key="1">
    <citation type="submission" date="2019-05" db="EMBL/GenBank/DDBJ databases">
        <title>Nesterenkonia sp. GY074 isolated from the Southern Atlantic Ocean.</title>
        <authorList>
            <person name="Zhang G."/>
        </authorList>
    </citation>
    <scope>NUCLEOTIDE SEQUENCE [LARGE SCALE GENOMIC DNA]</scope>
    <source>
        <strain evidence="2 3">GY074</strain>
    </source>
</reference>
<dbReference type="OrthoDB" id="3806873at2"/>
<dbReference type="AlphaFoldDB" id="A0A5R9B7X3"/>
<dbReference type="CDD" id="cd05154">
    <property type="entry name" value="ACAD10_11_N-like"/>
    <property type="match status" value="1"/>
</dbReference>
<name>A0A5R9B7X3_9MICC</name>
<dbReference type="Proteomes" id="UP000310458">
    <property type="component" value="Unassembled WGS sequence"/>
</dbReference>
<evidence type="ECO:0000259" key="1">
    <source>
        <dbReference type="Pfam" id="PF01636"/>
    </source>
</evidence>
<proteinExistence type="predicted"/>
<dbReference type="EMBL" id="VAVZ01000042">
    <property type="protein sequence ID" value="TLP93659.1"/>
    <property type="molecule type" value="Genomic_DNA"/>
</dbReference>
<evidence type="ECO:0000313" key="2">
    <source>
        <dbReference type="EMBL" id="TLP93659.1"/>
    </source>
</evidence>
<dbReference type="Pfam" id="PF01636">
    <property type="entry name" value="APH"/>
    <property type="match status" value="1"/>
</dbReference>
<protein>
    <submittedName>
        <fullName evidence="2">Phosphotransferase family protein</fullName>
    </submittedName>
</protein>
<sequence length="362" mass="39875">MTSAEIVQTAEEARSLSMPPLLILDEVEKYLDQQGLGSGELTVDRIGDGRSNITYRIRRSGVDLVLRRGPRPPLPKSTHDMVREARVQQALRGQGFPVPEIRAVCAEEGLLGVPFYLMDYIGGEVITDSVPSQFDDAETRRGLTAELVQVLQKLHTVDVSQPEIGALGKPEGYLKRQVERFAKLWPINTQREIPLVAELAETLHKNLPATQQHAVIHGDYRLGNVMYEGAVPAGGQPRIAAVLDWEMATLGDPLSDLGYLTATYSQVGEGNVLAASPITAEPGFHTRDELVEEYAADSSLDLNMLPWYQTLALWKSAIFCEAMYTRWLRGERPGDSFAESLEQGVPRLLEGALGYARKIPGA</sequence>
<organism evidence="2 3">
    <name type="scientific">Nesterenkonia salmonea</name>
    <dbReference type="NCBI Taxonomy" id="1804987"/>
    <lineage>
        <taxon>Bacteria</taxon>
        <taxon>Bacillati</taxon>
        <taxon>Actinomycetota</taxon>
        <taxon>Actinomycetes</taxon>
        <taxon>Micrococcales</taxon>
        <taxon>Micrococcaceae</taxon>
        <taxon>Nesterenkonia</taxon>
    </lineage>
</organism>